<dbReference type="RefSeq" id="WP_014836264.1">
    <property type="nucleotide sequence ID" value="NZ_AP019662.1"/>
</dbReference>
<keyword evidence="1" id="KW-0472">Membrane</keyword>
<accession>A0ABD0BJ46</accession>
<reference evidence="3 4" key="1">
    <citation type="submission" date="2021-11" db="EMBL/GenBank/DDBJ databases">
        <title>Whole genome sequences of diphtheriae toxin producing Corynebacterium ulcerans isolates from cats in Osaka, Japan.</title>
        <authorList>
            <person name="Umeda K."/>
            <person name="Hirai Y."/>
        </authorList>
    </citation>
    <scope>NUCLEOTIDE SEQUENCE [LARGE SCALE GENOMIC DNA]</scope>
    <source>
        <strain evidence="3 4">12109B-1</strain>
    </source>
</reference>
<dbReference type="AlphaFoldDB" id="A0ABD0BJ46"/>
<name>A0ABD0BJ46_CORUL</name>
<organism evidence="3 4">
    <name type="scientific">Corynebacterium ulcerans</name>
    <dbReference type="NCBI Taxonomy" id="65058"/>
    <lineage>
        <taxon>Bacteria</taxon>
        <taxon>Bacillati</taxon>
        <taxon>Actinomycetota</taxon>
        <taxon>Actinomycetes</taxon>
        <taxon>Mycobacteriales</taxon>
        <taxon>Corynebacteriaceae</taxon>
        <taxon>Corynebacterium</taxon>
    </lineage>
</organism>
<proteinExistence type="predicted"/>
<dbReference type="EMBL" id="BQFK01000002">
    <property type="protein sequence ID" value="GJJ42914.1"/>
    <property type="molecule type" value="Genomic_DNA"/>
</dbReference>
<protein>
    <submittedName>
        <fullName evidence="3">Uncharacterized protein</fullName>
    </submittedName>
</protein>
<feature type="transmembrane region" description="Helical" evidence="1">
    <location>
        <begin position="212"/>
        <end position="234"/>
    </location>
</feature>
<keyword evidence="1" id="KW-0812">Transmembrane</keyword>
<sequence>MLRIKRFLTPILAVALFTTASPVAQAQQQESAATTISTSTQRNGDVTLTRSITVTTPQDGLQTGDGKTVTVNPGDTINVKLELKIPRNNIAFTDFMEHLSPIDSFDPSTGKKTIFFRKPEKTSVESLDKLPNRTFEKKNLQTIESITHGTSIFGTAGAHITYEYSYTAANQPGTFVTSFQMKDPRTKEYMEKELPLTVVVKDTDGGSILGKVFAWIGGIAGILTLIGGGVWHLVKNVLRL</sequence>
<comment type="caution">
    <text evidence="3">The sequence shown here is derived from an EMBL/GenBank/DDBJ whole genome shotgun (WGS) entry which is preliminary data.</text>
</comment>
<gene>
    <name evidence="3" type="ORF">CULCOIPH005_11030</name>
</gene>
<dbReference type="Proteomes" id="UP001205910">
    <property type="component" value="Unassembled WGS sequence"/>
</dbReference>
<feature type="signal peptide" evidence="2">
    <location>
        <begin position="1"/>
        <end position="26"/>
    </location>
</feature>
<evidence type="ECO:0000256" key="2">
    <source>
        <dbReference type="SAM" id="SignalP"/>
    </source>
</evidence>
<evidence type="ECO:0000313" key="4">
    <source>
        <dbReference type="Proteomes" id="UP001205910"/>
    </source>
</evidence>
<keyword evidence="1" id="KW-1133">Transmembrane helix</keyword>
<evidence type="ECO:0000313" key="3">
    <source>
        <dbReference type="EMBL" id="GJJ42914.1"/>
    </source>
</evidence>
<evidence type="ECO:0000256" key="1">
    <source>
        <dbReference type="SAM" id="Phobius"/>
    </source>
</evidence>
<keyword evidence="2" id="KW-0732">Signal</keyword>
<feature type="chain" id="PRO_5044823367" evidence="2">
    <location>
        <begin position="27"/>
        <end position="240"/>
    </location>
</feature>